<feature type="compositionally biased region" description="Basic and acidic residues" evidence="10">
    <location>
        <begin position="49"/>
        <end position="61"/>
    </location>
</feature>
<keyword evidence="6 9" id="KW-0067">ATP-binding</keyword>
<dbReference type="GO" id="GO:0003723">
    <property type="term" value="F:RNA binding"/>
    <property type="evidence" value="ECO:0007669"/>
    <property type="project" value="UniProtKB-UniRule"/>
</dbReference>
<feature type="region of interest" description="Disordered" evidence="10">
    <location>
        <begin position="110"/>
        <end position="151"/>
    </location>
</feature>
<feature type="short sequence motif" description="Q motif" evidence="8">
    <location>
        <begin position="329"/>
        <end position="357"/>
    </location>
</feature>
<evidence type="ECO:0000313" key="15">
    <source>
        <dbReference type="Proteomes" id="UP000027361"/>
    </source>
</evidence>
<feature type="region of interest" description="Disordered" evidence="10">
    <location>
        <begin position="1"/>
        <end position="71"/>
    </location>
</feature>
<keyword evidence="2" id="KW-0698">rRNA processing</keyword>
<dbReference type="PROSITE" id="PS51195">
    <property type="entry name" value="Q_MOTIF"/>
    <property type="match status" value="1"/>
</dbReference>
<keyword evidence="15" id="KW-1185">Reference proteome</keyword>
<dbReference type="GO" id="GO:0005730">
    <property type="term" value="C:nucleolus"/>
    <property type="evidence" value="ECO:0007669"/>
    <property type="project" value="UniProtKB-SubCell"/>
</dbReference>
<dbReference type="InterPro" id="IPR011545">
    <property type="entry name" value="DEAD/DEAH_box_helicase_dom"/>
</dbReference>
<evidence type="ECO:0000256" key="1">
    <source>
        <dbReference type="ARBA" id="ARBA00004604"/>
    </source>
</evidence>
<dbReference type="PROSITE" id="PS00039">
    <property type="entry name" value="DEAD_ATP_HELICASE"/>
    <property type="match status" value="1"/>
</dbReference>
<dbReference type="InterPro" id="IPR027417">
    <property type="entry name" value="P-loop_NTPase"/>
</dbReference>
<feature type="domain" description="DEAD-box RNA helicase Q" evidence="13">
    <location>
        <begin position="329"/>
        <end position="357"/>
    </location>
</feature>
<feature type="compositionally biased region" description="Polar residues" evidence="10">
    <location>
        <begin position="210"/>
        <end position="219"/>
    </location>
</feature>
<feature type="compositionally biased region" description="Polar residues" evidence="10">
    <location>
        <begin position="111"/>
        <end position="128"/>
    </location>
</feature>
<dbReference type="GO" id="GO:0005524">
    <property type="term" value="F:ATP binding"/>
    <property type="evidence" value="ECO:0007669"/>
    <property type="project" value="UniProtKB-UniRule"/>
</dbReference>
<feature type="compositionally biased region" description="Polar residues" evidence="10">
    <location>
        <begin position="18"/>
        <end position="29"/>
    </location>
</feature>
<keyword evidence="4 9" id="KW-0378">Hydrolase</keyword>
<feature type="compositionally biased region" description="Polar residues" evidence="10">
    <location>
        <begin position="253"/>
        <end position="266"/>
    </location>
</feature>
<dbReference type="Gene3D" id="3.40.50.300">
    <property type="entry name" value="P-loop containing nucleotide triphosphate hydrolases"/>
    <property type="match status" value="2"/>
</dbReference>
<keyword evidence="3 9" id="KW-0547">Nucleotide-binding</keyword>
<feature type="compositionally biased region" description="Basic and acidic residues" evidence="10">
    <location>
        <begin position="1"/>
        <end position="13"/>
    </location>
</feature>
<evidence type="ECO:0000256" key="3">
    <source>
        <dbReference type="ARBA" id="ARBA00022741"/>
    </source>
</evidence>
<evidence type="ECO:0000256" key="10">
    <source>
        <dbReference type="SAM" id="MobiDB-lite"/>
    </source>
</evidence>
<feature type="domain" description="Helicase C-terminal" evidence="12">
    <location>
        <begin position="663"/>
        <end position="824"/>
    </location>
</feature>
<dbReference type="SMART" id="SM00490">
    <property type="entry name" value="HELICc"/>
    <property type="match status" value="1"/>
</dbReference>
<dbReference type="GeneID" id="25266686"/>
<dbReference type="GO" id="GO:0016787">
    <property type="term" value="F:hydrolase activity"/>
    <property type="evidence" value="ECO:0007669"/>
    <property type="project" value="UniProtKB-KW"/>
</dbReference>
<dbReference type="GO" id="GO:0003724">
    <property type="term" value="F:RNA helicase activity"/>
    <property type="evidence" value="ECO:0007669"/>
    <property type="project" value="UniProtKB-EC"/>
</dbReference>
<evidence type="ECO:0000259" key="13">
    <source>
        <dbReference type="PROSITE" id="PS51195"/>
    </source>
</evidence>
<feature type="compositionally biased region" description="Basic residues" evidence="10">
    <location>
        <begin position="34"/>
        <end position="48"/>
    </location>
</feature>
<gene>
    <name evidence="14" type="ORF">K437DRAFT_276059</name>
</gene>
<dbReference type="CDD" id="cd18787">
    <property type="entry name" value="SF2_C_DEAD"/>
    <property type="match status" value="1"/>
</dbReference>
<dbReference type="OMA" id="ANDESYQ"/>
<dbReference type="FunCoup" id="A0A066VLB3">
    <property type="interactions" value="465"/>
</dbReference>
<dbReference type="PROSITE" id="PS51194">
    <property type="entry name" value="HELICASE_CTER"/>
    <property type="match status" value="1"/>
</dbReference>
<dbReference type="InterPro" id="IPR014001">
    <property type="entry name" value="Helicase_ATP-bd"/>
</dbReference>
<accession>A0A066VLB3</accession>
<dbReference type="GO" id="GO:0006364">
    <property type="term" value="P:rRNA processing"/>
    <property type="evidence" value="ECO:0007669"/>
    <property type="project" value="UniProtKB-KW"/>
</dbReference>
<dbReference type="RefSeq" id="XP_013241002.1">
    <property type="nucleotide sequence ID" value="XM_013385548.1"/>
</dbReference>
<dbReference type="EC" id="3.6.4.13" evidence="9"/>
<evidence type="ECO:0000256" key="8">
    <source>
        <dbReference type="PROSITE-ProRule" id="PRU00552"/>
    </source>
</evidence>
<comment type="similarity">
    <text evidence="9">Belongs to the DEAD box helicase family.</text>
</comment>
<comment type="function">
    <text evidence="9">RNA helicase.</text>
</comment>
<dbReference type="InterPro" id="IPR001650">
    <property type="entry name" value="Helicase_C-like"/>
</dbReference>
<feature type="domain" description="Helicase ATP-binding" evidence="11">
    <location>
        <begin position="382"/>
        <end position="614"/>
    </location>
</feature>
<keyword evidence="7 9" id="KW-0694">RNA-binding</keyword>
<dbReference type="InterPro" id="IPR000629">
    <property type="entry name" value="RNA-helicase_DEAD-box_CS"/>
</dbReference>
<keyword evidence="5 9" id="KW-0347">Helicase</keyword>
<evidence type="ECO:0000259" key="12">
    <source>
        <dbReference type="PROSITE" id="PS51194"/>
    </source>
</evidence>
<evidence type="ECO:0000256" key="5">
    <source>
        <dbReference type="ARBA" id="ARBA00022806"/>
    </source>
</evidence>
<dbReference type="SMART" id="SM00487">
    <property type="entry name" value="DEXDc"/>
    <property type="match status" value="1"/>
</dbReference>
<comment type="domain">
    <text evidence="9">The Q motif is unique to and characteristic of the DEAD box family of RNA helicases and controls ATP binding and hydrolysis.</text>
</comment>
<dbReference type="OrthoDB" id="4310724at2759"/>
<evidence type="ECO:0000256" key="2">
    <source>
        <dbReference type="ARBA" id="ARBA00022552"/>
    </source>
</evidence>
<dbReference type="STRING" id="1037660.A0A066VLB3"/>
<dbReference type="EMBL" id="JMSN01000106">
    <property type="protein sequence ID" value="KDN39330.1"/>
    <property type="molecule type" value="Genomic_DNA"/>
</dbReference>
<name>A0A066VLB3_TILAU</name>
<dbReference type="Pfam" id="PF00270">
    <property type="entry name" value="DEAD"/>
    <property type="match status" value="1"/>
</dbReference>
<comment type="catalytic activity">
    <reaction evidence="9">
        <text>ATP + H2O = ADP + phosphate + H(+)</text>
        <dbReference type="Rhea" id="RHEA:13065"/>
        <dbReference type="ChEBI" id="CHEBI:15377"/>
        <dbReference type="ChEBI" id="CHEBI:15378"/>
        <dbReference type="ChEBI" id="CHEBI:30616"/>
        <dbReference type="ChEBI" id="CHEBI:43474"/>
        <dbReference type="ChEBI" id="CHEBI:456216"/>
        <dbReference type="EC" id="3.6.4.13"/>
    </reaction>
</comment>
<comment type="subcellular location">
    <subcellularLocation>
        <location evidence="1">Nucleus</location>
        <location evidence="1">Nucleolus</location>
    </subcellularLocation>
</comment>
<dbReference type="Pfam" id="PF00271">
    <property type="entry name" value="Helicase_C"/>
    <property type="match status" value="1"/>
</dbReference>
<dbReference type="PANTHER" id="PTHR24031">
    <property type="entry name" value="RNA HELICASE"/>
    <property type="match status" value="1"/>
</dbReference>
<evidence type="ECO:0000313" key="14">
    <source>
        <dbReference type="EMBL" id="KDN39330.1"/>
    </source>
</evidence>
<dbReference type="InterPro" id="IPR014014">
    <property type="entry name" value="RNA_helicase_DEAD_Q_motif"/>
</dbReference>
<feature type="region of interest" description="Disordered" evidence="10">
    <location>
        <begin position="875"/>
        <end position="901"/>
    </location>
</feature>
<comment type="caution">
    <text evidence="14">The sequence shown here is derived from an EMBL/GenBank/DDBJ whole genome shotgun (WGS) entry which is preliminary data.</text>
</comment>
<dbReference type="Proteomes" id="UP000027361">
    <property type="component" value="Unassembled WGS sequence"/>
</dbReference>
<proteinExistence type="inferred from homology"/>
<evidence type="ECO:0000259" key="11">
    <source>
        <dbReference type="PROSITE" id="PS51192"/>
    </source>
</evidence>
<feature type="region of interest" description="Disordered" evidence="10">
    <location>
        <begin position="185"/>
        <end position="280"/>
    </location>
</feature>
<evidence type="ECO:0000256" key="6">
    <source>
        <dbReference type="ARBA" id="ARBA00022840"/>
    </source>
</evidence>
<evidence type="ECO:0000256" key="7">
    <source>
        <dbReference type="ARBA" id="ARBA00022884"/>
    </source>
</evidence>
<protein>
    <recommendedName>
        <fullName evidence="9">ATP-dependent RNA helicase</fullName>
        <ecNumber evidence="9">3.6.4.13</ecNumber>
    </recommendedName>
</protein>
<sequence length="970" mass="103924">MGKGKDHGLERPAKRQKLASSGGSNSSACEGSGIKKKLNKTKANAKSKRAADGANAKELEKVGPTTGDAARKVIPQAALPWKRASLPNVAADAGGSTDAGFWETLYASANGEGSSLGSRENPDQSGAGYTSVPKKSRKPKMGKDPWGGGTEVWLGLEEIDGVELRFEDGPGGKKIAFVATRDLAAASPTDEPSKAGSVSEHSKVKAKSNGRGNANTQAESQHETYDEVSIASPDVGMVAPNDEDIPFADFENADQQSSANTVRSTTPPAPADGDAKSASKASEQANIYVSKKSASGGDVQVEEDLVNVQWAALDESVPNAIPRDFVNLPGWKDIPLHPKLKAGLAALGFKKPTPIQTNTISIAMAPRVDDKKNEESPSDLSQAHASTWRDIVGVAQTGSGKTLAYALPILHRLLAERRETGEVATQEGSPGEIKPLAALILTPTRELALQVSKSISSLIFAASNPGANASAQTTSPPFATLATVVGGMSAQKQARQLSFKGGADIIVATPGRLWETLESNDELAERVKLTSRALVLDEADRMMEAGHFVEMEQILRILRRRCAGDGAVPVVADTGTAEPSDGANADLQTYIFSATFSSMLQVNLKRGNRKALKRALGTNTLDELMSKIDFRDEDPYVADLSTKSRVAETVKECKIECLSKEKDLYLYYFLLRYPGRTLIFVNSIDSIRRIQPILTHLRVQSFPLHSNLQQRQRLRNLDNFRSANLSSSNSGAGKGSAVLLATDIAARGLDIPAVDHVVHYQIPRSADTYVHRSGRTGRAGRAGVSLAMVDPAEKKLMKQVMMTLKRSDDLNSLNSLPVEYSLLDQLRERLALAVQIDSIEHKQSKASHDSAWLKSLADEAGLDIDSDDLSDVDGILGSDVEEEGGKRKKKQNKGKAGALKRDLDGLLHQPLSVRGVSRKYITSGGADDEFVKNLLEDAHVDNMLGVKKVALHDALKGNGPQASKPQKRKG</sequence>
<evidence type="ECO:0000256" key="4">
    <source>
        <dbReference type="ARBA" id="ARBA00022801"/>
    </source>
</evidence>
<dbReference type="SUPFAM" id="SSF52540">
    <property type="entry name" value="P-loop containing nucleoside triphosphate hydrolases"/>
    <property type="match status" value="1"/>
</dbReference>
<dbReference type="InParanoid" id="A0A066VLB3"/>
<reference evidence="14 15" key="1">
    <citation type="submission" date="2014-05" db="EMBL/GenBank/DDBJ databases">
        <title>Draft genome sequence of a rare smut relative, Tilletiaria anomala UBC 951.</title>
        <authorList>
            <consortium name="DOE Joint Genome Institute"/>
            <person name="Toome M."/>
            <person name="Kuo A."/>
            <person name="Henrissat B."/>
            <person name="Lipzen A."/>
            <person name="Tritt A."/>
            <person name="Yoshinaga Y."/>
            <person name="Zane M."/>
            <person name="Barry K."/>
            <person name="Grigoriev I.V."/>
            <person name="Spatafora J.W."/>
            <person name="Aimea M.C."/>
        </authorList>
    </citation>
    <scope>NUCLEOTIDE SEQUENCE [LARGE SCALE GENOMIC DNA]</scope>
    <source>
        <strain evidence="14 15">UBC 951</strain>
    </source>
</reference>
<dbReference type="PROSITE" id="PS51192">
    <property type="entry name" value="HELICASE_ATP_BIND_1"/>
    <property type="match status" value="1"/>
</dbReference>
<organism evidence="14 15">
    <name type="scientific">Tilletiaria anomala (strain ATCC 24038 / CBS 436.72 / UBC 951)</name>
    <dbReference type="NCBI Taxonomy" id="1037660"/>
    <lineage>
        <taxon>Eukaryota</taxon>
        <taxon>Fungi</taxon>
        <taxon>Dikarya</taxon>
        <taxon>Basidiomycota</taxon>
        <taxon>Ustilaginomycotina</taxon>
        <taxon>Exobasidiomycetes</taxon>
        <taxon>Georgefischeriales</taxon>
        <taxon>Tilletiariaceae</taxon>
        <taxon>Tilletiaria</taxon>
    </lineage>
</organism>
<dbReference type="HOGENOM" id="CLU_003041_13_0_1"/>
<dbReference type="AlphaFoldDB" id="A0A066VLB3"/>
<evidence type="ECO:0000256" key="9">
    <source>
        <dbReference type="RuleBase" id="RU365068"/>
    </source>
</evidence>